<feature type="region of interest" description="Disordered" evidence="1">
    <location>
        <begin position="1494"/>
        <end position="1527"/>
    </location>
</feature>
<feature type="region of interest" description="Disordered" evidence="1">
    <location>
        <begin position="2134"/>
        <end position="2160"/>
    </location>
</feature>
<feature type="compositionally biased region" description="Basic and acidic residues" evidence="1">
    <location>
        <begin position="446"/>
        <end position="464"/>
    </location>
</feature>
<feature type="compositionally biased region" description="Polar residues" evidence="1">
    <location>
        <begin position="2264"/>
        <end position="2278"/>
    </location>
</feature>
<feature type="region of interest" description="Disordered" evidence="1">
    <location>
        <begin position="2421"/>
        <end position="2447"/>
    </location>
</feature>
<gene>
    <name evidence="2" type="ORF">Cvel_7351</name>
</gene>
<feature type="region of interest" description="Disordered" evidence="1">
    <location>
        <begin position="2248"/>
        <end position="2280"/>
    </location>
</feature>
<feature type="compositionally biased region" description="Polar residues" evidence="1">
    <location>
        <begin position="1498"/>
        <end position="1512"/>
    </location>
</feature>
<feature type="region of interest" description="Disordered" evidence="1">
    <location>
        <begin position="1365"/>
        <end position="1389"/>
    </location>
</feature>
<feature type="region of interest" description="Disordered" evidence="1">
    <location>
        <begin position="969"/>
        <end position="1010"/>
    </location>
</feature>
<feature type="region of interest" description="Disordered" evidence="1">
    <location>
        <begin position="757"/>
        <end position="796"/>
    </location>
</feature>
<accession>A0A0G4HKX2</accession>
<dbReference type="VEuPathDB" id="CryptoDB:Cvel_7351"/>
<protein>
    <submittedName>
        <fullName evidence="2">Uncharacterized protein</fullName>
    </submittedName>
</protein>
<organism evidence="2">
    <name type="scientific">Chromera velia CCMP2878</name>
    <dbReference type="NCBI Taxonomy" id="1169474"/>
    <lineage>
        <taxon>Eukaryota</taxon>
        <taxon>Sar</taxon>
        <taxon>Alveolata</taxon>
        <taxon>Colpodellida</taxon>
        <taxon>Chromeraceae</taxon>
        <taxon>Chromera</taxon>
    </lineage>
</organism>
<proteinExistence type="predicted"/>
<dbReference type="EMBL" id="CDMZ01003058">
    <property type="protein sequence ID" value="CEM44961.1"/>
    <property type="molecule type" value="Genomic_DNA"/>
</dbReference>
<feature type="region of interest" description="Disordered" evidence="1">
    <location>
        <begin position="1"/>
        <end position="70"/>
    </location>
</feature>
<feature type="compositionally biased region" description="Basic residues" evidence="1">
    <location>
        <begin position="1763"/>
        <end position="1772"/>
    </location>
</feature>
<feature type="compositionally biased region" description="Basic and acidic residues" evidence="1">
    <location>
        <begin position="302"/>
        <end position="341"/>
    </location>
</feature>
<feature type="compositionally biased region" description="Acidic residues" evidence="1">
    <location>
        <begin position="433"/>
        <end position="445"/>
    </location>
</feature>
<feature type="region of interest" description="Disordered" evidence="1">
    <location>
        <begin position="302"/>
        <end position="345"/>
    </location>
</feature>
<feature type="region of interest" description="Disordered" evidence="1">
    <location>
        <begin position="1909"/>
        <end position="1974"/>
    </location>
</feature>
<feature type="region of interest" description="Disordered" evidence="1">
    <location>
        <begin position="362"/>
        <end position="495"/>
    </location>
</feature>
<feature type="region of interest" description="Disordered" evidence="1">
    <location>
        <begin position="2011"/>
        <end position="2060"/>
    </location>
</feature>
<feature type="region of interest" description="Disordered" evidence="1">
    <location>
        <begin position="553"/>
        <end position="572"/>
    </location>
</feature>
<feature type="region of interest" description="Disordered" evidence="1">
    <location>
        <begin position="1309"/>
        <end position="1328"/>
    </location>
</feature>
<feature type="compositionally biased region" description="Basic and acidic residues" evidence="1">
    <location>
        <begin position="374"/>
        <end position="389"/>
    </location>
</feature>
<feature type="compositionally biased region" description="Polar residues" evidence="1">
    <location>
        <begin position="1924"/>
        <end position="1944"/>
    </location>
</feature>
<feature type="region of interest" description="Disordered" evidence="1">
    <location>
        <begin position="2474"/>
        <end position="2525"/>
    </location>
</feature>
<name>A0A0G4HKX2_9ALVE</name>
<evidence type="ECO:0000313" key="2">
    <source>
        <dbReference type="EMBL" id="CEM44961.1"/>
    </source>
</evidence>
<feature type="compositionally biased region" description="Polar residues" evidence="1">
    <location>
        <begin position="41"/>
        <end position="61"/>
    </location>
</feature>
<feature type="compositionally biased region" description="Basic and acidic residues" evidence="1">
    <location>
        <begin position="668"/>
        <end position="677"/>
    </location>
</feature>
<feature type="compositionally biased region" description="Basic and acidic residues" evidence="1">
    <location>
        <begin position="412"/>
        <end position="432"/>
    </location>
</feature>
<feature type="region of interest" description="Disordered" evidence="1">
    <location>
        <begin position="1755"/>
        <end position="1780"/>
    </location>
</feature>
<feature type="compositionally biased region" description="Polar residues" evidence="1">
    <location>
        <begin position="2033"/>
        <end position="2049"/>
    </location>
</feature>
<sequence length="2760" mass="303331">MEGPDASEGSPHALDLRMEAESSAFAHAPTLAEEDEGGLKSNPTLDQMDQGGETETAQETPGSPFESDERRLAELERGLEEQQRLVDEARSLLKKKKDAATLARLEDIRNRIQDIQDFRHGDVGERLRLNENLTKLQGRQRILDDKQQELRVSESSLSVNKELAALALQKLERDERLERLRDLSHTVKAQKRHLEILEDRQSRNDQYKYDRIRNAAAGTSVLLPSIEEGATTAVLREARSVACRLDYSREGKKTRNPLDDETEVVARLSAEVRGRLEEEKRGKEAEMSKQLRQLAKMKKGVEMRLREASVRSDRADSVERARSKKREGVEEGNESKRENAREVPAWLTDSALFLKVLKSSEEAEELLEGESEEGERHTDSEAEGEEGRRSPFGLPGPEVLSSLSPFMNLPENPKDKEKKKKVVDTEEETKKEEEEDGEQQQEDEEEKKGEEETQDKPPQAEKQEVLLSRLEQIMKALDKPEDKKKKESQPTASLQLPVTLSRRVVDIADGKASLVAERPSPSSPDYRTFFLRADAHAERPDCIDLPLESAQSARILPTNPETKSFNRKEPELLKDDNFSLGVSSYLNEENEGRGGTSGTLTPLDILSEATLALSSSALLPPPLMTREEPFTCMPAPSVAGSERPPAPADRSDSQRPQIHPFDSLFSRPEGDKGDDLRFSIALSEAVNVPADGTEGGKKKKEEEEEEIDFTRTEGESSEDEDIRDIIERTRKILRGPPGTLSSLREEVKDCEETVWANRVPTPPLSPLERATAAQFSSPLSMKRRGREEDEDGRTETETVIPPVPVLLSARQQRQQDLWIVCAALARDIVEESISAAGVRAENRKQERQEKQHILGLQAFVDEEEGEQEGEKEEERVNAEASTSGLSRRAHRWLSTDSAVRSSVLAFTHMQTGAALVDEIVWEAAEEETQRVAEEVASLFAASRDAVSSQMVRASVYAAEFIKWKEEKEEAAAGKGKKKQAKAAAPKPRLTRAEKAKQKAQASAALDKAKSKEEEEEALYWSGSWSTDPSLQREMREFFEDKEGALGKRGVRAAPALWGWGESKRSVSLETVDNGLEQLTAVRFARDLKMGSKDHGSFSWIVLRGFPSPFADLAATVSGGPSSRKKKKKAIEGVSILPHSPPRKSSVDGQTGVGRGGGGKPLLIDTVCVRRLPTFGTLLSSEKILLDRRTITRKFTNNSTGRSMTRTLSRSKSMGGARKDLLDVTQLPPIRREREMAPSLAKSCVLRLDSSLGTVSCIEAQGAHGFGFAVAAGTTTGRVAVWSLPLRGCIYPEEMSTMTVMKDKETALPSQRAASRLDSKGTELTEGGKPLGSKHFLDFQTAKSLAPSRVRTTAGSALRKQGSILKKQGSILKQPGRSISREDDQEELEKKEDELEALEMRGRPFLCRASSTDEGTQWPRDVPVVSLQFSEDATHLAVLHEEEGARGDGLGMGSREEKGEREGVAVLHEDNGEEDEEPPRLPVSTCMLFSLLSEDAKQSRQGSTAVPLQTSSRTPRKKGPSKSAEEEPLLVPALHMKLAMRPDHFGQRDFDAPPASLGSPRRAGVPGTMRMRSRLSAAYWPSVQRHRPSAVCVFPFGPSQEAAVDRVDWHWGGGRVGEREVRGFRSLVRSLENGGEMDASACSLRDTGFRDSSRLKAAQKDGDLASLNDCLLVGLQSGWVCKMNAQSRLPKTHVPAGGPGGMVGFSVPAGVPERGVRFLGEDTGWERRGAEGGTLDPAEALLRQGMKAETISRIDESKAETKGGRKLRRKRTMKANEEDGEENRERDLFELELLRREAEKTAAVVRVPVLRGGVTRPFVEGCSFPSATLESLPHPFRTTGRDASGFSVHSFASSQGPFGVSGTDALMRSKQLSPTSFGAAASYGVSSSVGNTLAHLLFERKVEDPNEIIPDHLRQTSGPPPNWMKKNSPQARKQQQSTMDTTSIGPTPVVPTLNLNPPTKKLEDDNPPSPSPTSRLRDLLEAEENETPMKRSSSRPNARGIAAPTWQTTAASMSLSSSLHPHKGVSFSRGRTGRNAQNSSVGAGNLNANPSLPGPSDPRIGGGTWIPRRGRAFSERLEIPGVPEREFFRVPPVGTDRGGTFQTTQTGAAGVPDAETGPEVLFVGVVVLPRPHLNWGGRERKDVDGEEIEKEDGDEEPSSLVPQSGAFDVFGRLATRRGGASLAGGMRKGARKSLRADSEGRFFYVVTIDAAGVLSVFPYRPEHRLRSGIFTRSAAVTLDLRDFVLPPPPSHTSLDTLAERGDTNLPRSPETSLDPSSVPSPDALIPHIEDYRDPRLTSCLRLTEPLPKRAALSSFPPGLPLDVDCYSCVQTYPLKLEKRKRRKNREEEPPRIPEVLVTPFQPDDMKMRAGASAQIPLSLPLCHIYKLGDYITAGVTEEALESLVVSSGLKVPRRVMGRVGDLERERGERADDRAFPSSSSGLWRPDPSCVSERDRVLALAEIFCETAKKAEARQKAREEALNRKGKDDGKGKKKKTKRKKTGSISLGETSSDASRLSDEDLEGDHDLPMPIPVVNARNGGKPVTGKLLAVKTNSMKTHVAVMYSAGDCYRWLVCDLVEGQVFPLKISMPMRTRKECFHIWLPTVRANIHDGYNMVNVPQTPVILPRHSGVAVEVVFLEVGFEVGERTTEVLVGALTRNWGQFSRSDGGEAFPHVRTCDLTQSIHSIFPVPCFLGVSLSLPSRFKGGIALLTFHTVTSTPIVFTYLAAFTITAVTAMAAVLTDPLSTAFFAYPSNPTMLANL</sequence>
<feature type="compositionally biased region" description="Basic and acidic residues" evidence="1">
    <location>
        <begin position="476"/>
        <end position="488"/>
    </location>
</feature>
<evidence type="ECO:0000256" key="1">
    <source>
        <dbReference type="SAM" id="MobiDB-lite"/>
    </source>
</evidence>
<feature type="compositionally biased region" description="Acidic residues" evidence="1">
    <location>
        <begin position="861"/>
        <end position="871"/>
    </location>
</feature>
<reference evidence="2" key="1">
    <citation type="submission" date="2014-11" db="EMBL/GenBank/DDBJ databases">
        <authorList>
            <person name="Otto D Thomas"/>
            <person name="Naeem Raeece"/>
        </authorList>
    </citation>
    <scope>NUCLEOTIDE SEQUENCE</scope>
</reference>
<feature type="compositionally biased region" description="Basic and acidic residues" evidence="1">
    <location>
        <begin position="2474"/>
        <end position="2489"/>
    </location>
</feature>
<feature type="region of interest" description="Disordered" evidence="1">
    <location>
        <begin position="620"/>
        <end position="722"/>
    </location>
</feature>
<feature type="compositionally biased region" description="Basic and acidic residues" evidence="1">
    <location>
        <begin position="2421"/>
        <end position="2433"/>
    </location>
</feature>
<feature type="compositionally biased region" description="Acidic residues" evidence="1">
    <location>
        <begin position="2143"/>
        <end position="2156"/>
    </location>
</feature>
<feature type="compositionally biased region" description="Basic residues" evidence="1">
    <location>
        <begin position="2490"/>
        <end position="2500"/>
    </location>
</feature>
<feature type="region of interest" description="Disordered" evidence="1">
    <location>
        <begin position="1543"/>
        <end position="1566"/>
    </location>
</feature>
<feature type="region of interest" description="Disordered" evidence="1">
    <location>
        <begin position="861"/>
        <end position="889"/>
    </location>
</feature>
<feature type="compositionally biased region" description="Acidic residues" evidence="1">
    <location>
        <begin position="362"/>
        <end position="373"/>
    </location>
</feature>
<feature type="compositionally biased region" description="Polar residues" evidence="1">
    <location>
        <begin position="2502"/>
        <end position="2513"/>
    </location>
</feature>